<feature type="transmembrane region" description="Helical" evidence="7">
    <location>
        <begin position="84"/>
        <end position="107"/>
    </location>
</feature>
<feature type="transmembrane region" description="Helical" evidence="7">
    <location>
        <begin position="30"/>
        <end position="47"/>
    </location>
</feature>
<dbReference type="GO" id="GO:0016020">
    <property type="term" value="C:membrane"/>
    <property type="evidence" value="ECO:0007669"/>
    <property type="project" value="UniProtKB-SubCell"/>
</dbReference>
<feature type="domain" description="Cation/H+ exchanger transmembrane" evidence="8">
    <location>
        <begin position="19"/>
        <end position="353"/>
    </location>
</feature>
<dbReference type="Gene3D" id="1.20.1530.20">
    <property type="match status" value="1"/>
</dbReference>
<evidence type="ECO:0000256" key="4">
    <source>
        <dbReference type="ARBA" id="ARBA00022692"/>
    </source>
</evidence>
<dbReference type="PANTHER" id="PTHR42751:SF6">
    <property type="entry name" value="CONSERVED INTEGRAL MEMBRANE TRANSPORT PROTEIN-RELATED"/>
    <property type="match status" value="1"/>
</dbReference>
<accession>A0A366E8M3</accession>
<evidence type="ECO:0000313" key="10">
    <source>
        <dbReference type="Proteomes" id="UP000252254"/>
    </source>
</evidence>
<feature type="transmembrane region" description="Helical" evidence="7">
    <location>
        <begin position="6"/>
        <end position="23"/>
    </location>
</feature>
<dbReference type="GO" id="GO:0015297">
    <property type="term" value="F:antiporter activity"/>
    <property type="evidence" value="ECO:0007669"/>
    <property type="project" value="InterPro"/>
</dbReference>
<dbReference type="Pfam" id="PF00999">
    <property type="entry name" value="Na_H_Exchanger"/>
    <property type="match status" value="1"/>
</dbReference>
<feature type="transmembrane region" description="Helical" evidence="7">
    <location>
        <begin position="145"/>
        <end position="167"/>
    </location>
</feature>
<comment type="similarity">
    <text evidence="2">Belongs to the monovalent cation:proton antiporter 2 (CPA2) transporter (TC 2.A.37) family.</text>
</comment>
<dbReference type="GO" id="GO:1902600">
    <property type="term" value="P:proton transmembrane transport"/>
    <property type="evidence" value="ECO:0007669"/>
    <property type="project" value="InterPro"/>
</dbReference>
<sequence length="398" mass="42692">MLSELPSLFVAGLILLGIFYLGFVSIKINFPSVILYILFGVLLADFLSHNEVLHFLSEVGIVLLFFILGLEFSLSRLGNIAKKVWSSGLLDLGLSMGVAMLISLGFGMSFFEAFLVGGVAYATSSSITAKLLDDKSRMANTETEFMLAILIFEDLIAPIVIAVLIGLQAGGGEFAATDLLFVLLKVVGLVGLAILLGKTIFKKFETLLGKIDDEDFKYALLVGIAITFGGLALLLGLSEVLGAFLAGMMLAEIGKINRVEHAVMPIRNLLLPTFFLSFGTSIELGSGLPMPLLLLALLIWSIIAKVLVGVIGGRWYGLSKRVSLRAGLSLCARGEFSVVIANVATGMTQILAGIYIVAAAFLGMILFDYAPKITNKIYGKPQPKKKNLHVPVAPDEKQ</sequence>
<evidence type="ECO:0000256" key="5">
    <source>
        <dbReference type="ARBA" id="ARBA00022989"/>
    </source>
</evidence>
<feature type="transmembrane region" description="Helical" evidence="7">
    <location>
        <begin position="53"/>
        <end position="72"/>
    </location>
</feature>
<dbReference type="RefSeq" id="WP_113868967.1">
    <property type="nucleotide sequence ID" value="NZ_BAABQN010000014.1"/>
</dbReference>
<comment type="subcellular location">
    <subcellularLocation>
        <location evidence="1">Membrane</location>
        <topology evidence="1">Multi-pass membrane protein</topology>
    </subcellularLocation>
</comment>
<keyword evidence="10" id="KW-1185">Reference proteome</keyword>
<evidence type="ECO:0000256" key="7">
    <source>
        <dbReference type="SAM" id="Phobius"/>
    </source>
</evidence>
<feature type="transmembrane region" description="Helical" evidence="7">
    <location>
        <begin position="218"/>
        <end position="235"/>
    </location>
</feature>
<keyword evidence="3" id="KW-0813">Transport</keyword>
<feature type="transmembrane region" description="Helical" evidence="7">
    <location>
        <begin position="269"/>
        <end position="286"/>
    </location>
</feature>
<feature type="transmembrane region" description="Helical" evidence="7">
    <location>
        <begin position="350"/>
        <end position="370"/>
    </location>
</feature>
<evidence type="ECO:0000256" key="6">
    <source>
        <dbReference type="ARBA" id="ARBA00023136"/>
    </source>
</evidence>
<gene>
    <name evidence="9" type="ORF">DES48_106131</name>
</gene>
<protein>
    <submittedName>
        <fullName evidence="9">Transporter (CPA2 family)</fullName>
    </submittedName>
</protein>
<evidence type="ECO:0000256" key="2">
    <source>
        <dbReference type="ARBA" id="ARBA00005551"/>
    </source>
</evidence>
<reference evidence="9 10" key="1">
    <citation type="submission" date="2018-06" db="EMBL/GenBank/DDBJ databases">
        <title>Genomic Encyclopedia of Type Strains, Phase IV (KMG-IV): sequencing the most valuable type-strain genomes for metagenomic binning, comparative biology and taxonomic classification.</title>
        <authorList>
            <person name="Goeker M."/>
        </authorList>
    </citation>
    <scope>NUCLEOTIDE SEQUENCE [LARGE SCALE GENOMIC DNA]</scope>
    <source>
        <strain evidence="9 10">DSM 15140</strain>
    </source>
</reference>
<evidence type="ECO:0000256" key="1">
    <source>
        <dbReference type="ARBA" id="ARBA00004141"/>
    </source>
</evidence>
<name>A0A366E8M3_9BACI</name>
<dbReference type="EMBL" id="QNRI01000006">
    <property type="protein sequence ID" value="RBO98109.1"/>
    <property type="molecule type" value="Genomic_DNA"/>
</dbReference>
<keyword evidence="5 7" id="KW-1133">Transmembrane helix</keyword>
<evidence type="ECO:0000313" key="9">
    <source>
        <dbReference type="EMBL" id="RBO98109.1"/>
    </source>
</evidence>
<feature type="transmembrane region" description="Helical" evidence="7">
    <location>
        <begin position="292"/>
        <end position="312"/>
    </location>
</feature>
<dbReference type="InterPro" id="IPR038770">
    <property type="entry name" value="Na+/solute_symporter_sf"/>
</dbReference>
<evidence type="ECO:0000256" key="3">
    <source>
        <dbReference type="ARBA" id="ARBA00022448"/>
    </source>
</evidence>
<dbReference type="AlphaFoldDB" id="A0A366E8M3"/>
<dbReference type="Proteomes" id="UP000252254">
    <property type="component" value="Unassembled WGS sequence"/>
</dbReference>
<dbReference type="STRING" id="200904.GCA_900168775_00950"/>
<dbReference type="PANTHER" id="PTHR42751">
    <property type="entry name" value="SODIUM/HYDROGEN EXCHANGER FAMILY/TRKA DOMAIN PROTEIN"/>
    <property type="match status" value="1"/>
</dbReference>
<organism evidence="9 10">
    <name type="scientific">Paraliobacillus ryukyuensis</name>
    <dbReference type="NCBI Taxonomy" id="200904"/>
    <lineage>
        <taxon>Bacteria</taxon>
        <taxon>Bacillati</taxon>
        <taxon>Bacillota</taxon>
        <taxon>Bacilli</taxon>
        <taxon>Bacillales</taxon>
        <taxon>Bacillaceae</taxon>
        <taxon>Paraliobacillus</taxon>
    </lineage>
</organism>
<dbReference type="OrthoDB" id="9781411at2"/>
<evidence type="ECO:0000259" key="8">
    <source>
        <dbReference type="Pfam" id="PF00999"/>
    </source>
</evidence>
<comment type="caution">
    <text evidence="9">The sequence shown here is derived from an EMBL/GenBank/DDBJ whole genome shotgun (WGS) entry which is preliminary data.</text>
</comment>
<proteinExistence type="inferred from homology"/>
<dbReference type="InterPro" id="IPR006153">
    <property type="entry name" value="Cation/H_exchanger_TM"/>
</dbReference>
<feature type="transmembrane region" description="Helical" evidence="7">
    <location>
        <begin position="179"/>
        <end position="197"/>
    </location>
</feature>
<keyword evidence="6 7" id="KW-0472">Membrane</keyword>
<keyword evidence="4 7" id="KW-0812">Transmembrane</keyword>